<dbReference type="AlphaFoldDB" id="A0A0M6YCC0"/>
<dbReference type="Pfam" id="PF09836">
    <property type="entry name" value="DUF2063"/>
    <property type="match status" value="1"/>
</dbReference>
<protein>
    <recommendedName>
        <fullName evidence="1">Putative DNA-binding domain-containing protein</fullName>
    </recommendedName>
</protein>
<dbReference type="Gene3D" id="1.10.150.690">
    <property type="entry name" value="DUF2063"/>
    <property type="match status" value="1"/>
</dbReference>
<dbReference type="InterPro" id="IPR044922">
    <property type="entry name" value="DUF2063_N_sf"/>
</dbReference>
<dbReference type="RefSeq" id="WP_055661171.1">
    <property type="nucleotide sequence ID" value="NZ_CXST01000005.1"/>
</dbReference>
<name>A0A0M6YCC0_9HYPH</name>
<keyword evidence="3" id="KW-1185">Reference proteome</keyword>
<feature type="domain" description="Putative DNA-binding" evidence="1">
    <location>
        <begin position="14"/>
        <end position="102"/>
    </location>
</feature>
<dbReference type="Proteomes" id="UP000048926">
    <property type="component" value="Unassembled WGS sequence"/>
</dbReference>
<dbReference type="InterPro" id="IPR018640">
    <property type="entry name" value="DUF2063"/>
</dbReference>
<proteinExistence type="predicted"/>
<evidence type="ECO:0000259" key="1">
    <source>
        <dbReference type="Pfam" id="PF09836"/>
    </source>
</evidence>
<dbReference type="STRING" id="187304.B0E33_16040"/>
<evidence type="ECO:0000313" key="3">
    <source>
        <dbReference type="Proteomes" id="UP000048926"/>
    </source>
</evidence>
<dbReference type="OrthoDB" id="4146344at2"/>
<accession>A0A0M6YCC0</accession>
<organism evidence="2 3">
    <name type="scientific">Roseibium aggregatum</name>
    <dbReference type="NCBI Taxonomy" id="187304"/>
    <lineage>
        <taxon>Bacteria</taxon>
        <taxon>Pseudomonadati</taxon>
        <taxon>Pseudomonadota</taxon>
        <taxon>Alphaproteobacteria</taxon>
        <taxon>Hyphomicrobiales</taxon>
        <taxon>Stappiaceae</taxon>
        <taxon>Roseibium</taxon>
    </lineage>
</organism>
<gene>
    <name evidence="2" type="ORF">LAL4801_05529</name>
</gene>
<reference evidence="3" key="1">
    <citation type="submission" date="2015-07" db="EMBL/GenBank/DDBJ databases">
        <authorList>
            <person name="Rodrigo-Torres Lidia"/>
            <person name="Arahal R.David."/>
        </authorList>
    </citation>
    <scope>NUCLEOTIDE SEQUENCE [LARGE SCALE GENOMIC DNA]</scope>
    <source>
        <strain evidence="3">CECT 4801</strain>
    </source>
</reference>
<sequence length="261" mass="28110">MRGPLALPQVNAASFGRALLDPQMATPDGLTGPDGETAPKRFNVYRNNVIVSLCEALGESFPAVKALLGEEYFRALAQAFVTAHPPVSPVLIWYGAGFADFLDAFPPLKAYPYLGDVARLEWSWLQAYHAADAAPLDPAILGSVDPQRLGRVRFVPHPAAHIVTSAWPIWAIARANRFEPDEAEAVDLDEPQSVMITRPDMEVDVYLLRPGGAVFTMDLLQGQTLAAAASRAQEDDDGFSLSDCLSDCLAAGAFSGLQLDD</sequence>
<dbReference type="EMBL" id="CXST01000005">
    <property type="protein sequence ID" value="CTQ47069.1"/>
    <property type="molecule type" value="Genomic_DNA"/>
</dbReference>
<evidence type="ECO:0000313" key="2">
    <source>
        <dbReference type="EMBL" id="CTQ47069.1"/>
    </source>
</evidence>